<evidence type="ECO:0000313" key="2">
    <source>
        <dbReference type="Proteomes" id="UP001225316"/>
    </source>
</evidence>
<protein>
    <submittedName>
        <fullName evidence="1">DUF4250 domain-containing protein</fullName>
    </submittedName>
</protein>
<gene>
    <name evidence="1" type="ORF">QEH52_01270</name>
</gene>
<comment type="caution">
    <text evidence="1">The sequence shown here is derived from an EMBL/GenBank/DDBJ whole genome shotgun (WGS) entry which is preliminary data.</text>
</comment>
<keyword evidence="2" id="KW-1185">Reference proteome</keyword>
<dbReference type="Pfam" id="PF14056">
    <property type="entry name" value="DUF4250"/>
    <property type="match status" value="1"/>
</dbReference>
<organism evidence="1 2">
    <name type="scientific">Thalassobacterium maritimum</name>
    <dbReference type="NCBI Taxonomy" id="3041265"/>
    <lineage>
        <taxon>Bacteria</taxon>
        <taxon>Pseudomonadati</taxon>
        <taxon>Verrucomicrobiota</taxon>
        <taxon>Opitutia</taxon>
        <taxon>Puniceicoccales</taxon>
        <taxon>Coraliomargaritaceae</taxon>
        <taxon>Thalassobacterium</taxon>
    </lineage>
</organism>
<name>A0ABU1APT7_9BACT</name>
<dbReference type="Proteomes" id="UP001225316">
    <property type="component" value="Unassembled WGS sequence"/>
</dbReference>
<reference evidence="1 2" key="1">
    <citation type="submission" date="2023-04" db="EMBL/GenBank/DDBJ databases">
        <title>A novel bacteria isolated from coastal sediment.</title>
        <authorList>
            <person name="Liu X.-J."/>
            <person name="Du Z.-J."/>
        </authorList>
    </citation>
    <scope>NUCLEOTIDE SEQUENCE [LARGE SCALE GENOMIC DNA]</scope>
    <source>
        <strain evidence="1 2">SDUM461003</strain>
    </source>
</reference>
<dbReference type="RefSeq" id="WP_308948114.1">
    <property type="nucleotide sequence ID" value="NZ_JARXHW010000002.1"/>
</dbReference>
<accession>A0ABU1APT7</accession>
<proteinExistence type="predicted"/>
<dbReference type="EMBL" id="JARXHW010000002">
    <property type="protein sequence ID" value="MDQ8206121.1"/>
    <property type="molecule type" value="Genomic_DNA"/>
</dbReference>
<dbReference type="InterPro" id="IPR025346">
    <property type="entry name" value="DUF4250"/>
</dbReference>
<sequence>MDWSQFQRIDPHLLVGLVNTELRNHSDSLDDLCRTHDIDPKQLCAHLASADYHFQVDQRQFR</sequence>
<evidence type="ECO:0000313" key="1">
    <source>
        <dbReference type="EMBL" id="MDQ8206121.1"/>
    </source>
</evidence>